<feature type="region of interest" description="Disordered" evidence="1">
    <location>
        <begin position="1"/>
        <end position="31"/>
    </location>
</feature>
<comment type="caution">
    <text evidence="2">The sequence shown here is derived from an EMBL/GenBank/DDBJ whole genome shotgun (WGS) entry which is preliminary data.</text>
</comment>
<dbReference type="Proteomes" id="UP001501532">
    <property type="component" value="Unassembled WGS sequence"/>
</dbReference>
<protein>
    <submittedName>
        <fullName evidence="2">Uncharacterized protein</fullName>
    </submittedName>
</protein>
<feature type="compositionally biased region" description="Basic and acidic residues" evidence="1">
    <location>
        <begin position="54"/>
        <end position="85"/>
    </location>
</feature>
<feature type="region of interest" description="Disordered" evidence="1">
    <location>
        <begin position="43"/>
        <end position="115"/>
    </location>
</feature>
<name>A0ABP6L5D8_9ACTN</name>
<gene>
    <name evidence="2" type="ORF">GCM10010448_10720</name>
</gene>
<accession>A0ABP6L5D8</accession>
<sequence>MAGGREGAAVADLDPDPGTGPDADSWHRRQDLRKRVDVRQFLDPPGQELALVKDGSERGGQARDDERGRVGARDRHGLLVQRGEDVLDEPLGHPRRFRPQQRDQPASAILADLCR</sequence>
<evidence type="ECO:0000256" key="1">
    <source>
        <dbReference type="SAM" id="MobiDB-lite"/>
    </source>
</evidence>
<organism evidence="2 3">
    <name type="scientific">Streptomyces glomeratus</name>
    <dbReference type="NCBI Taxonomy" id="284452"/>
    <lineage>
        <taxon>Bacteria</taxon>
        <taxon>Bacillati</taxon>
        <taxon>Actinomycetota</taxon>
        <taxon>Actinomycetes</taxon>
        <taxon>Kitasatosporales</taxon>
        <taxon>Streptomycetaceae</taxon>
        <taxon>Streptomyces</taxon>
    </lineage>
</organism>
<evidence type="ECO:0000313" key="2">
    <source>
        <dbReference type="EMBL" id="GAA3030604.1"/>
    </source>
</evidence>
<evidence type="ECO:0000313" key="3">
    <source>
        <dbReference type="Proteomes" id="UP001501532"/>
    </source>
</evidence>
<reference evidence="3" key="1">
    <citation type="journal article" date="2019" name="Int. J. Syst. Evol. Microbiol.">
        <title>The Global Catalogue of Microorganisms (GCM) 10K type strain sequencing project: providing services to taxonomists for standard genome sequencing and annotation.</title>
        <authorList>
            <consortium name="The Broad Institute Genomics Platform"/>
            <consortium name="The Broad Institute Genome Sequencing Center for Infectious Disease"/>
            <person name="Wu L."/>
            <person name="Ma J."/>
        </authorList>
    </citation>
    <scope>NUCLEOTIDE SEQUENCE [LARGE SCALE GENOMIC DNA]</scope>
    <source>
        <strain evidence="3">JCM 9091</strain>
    </source>
</reference>
<dbReference type="EMBL" id="BAAAUF010000009">
    <property type="protein sequence ID" value="GAA3030604.1"/>
    <property type="molecule type" value="Genomic_DNA"/>
</dbReference>
<keyword evidence="3" id="KW-1185">Reference proteome</keyword>
<proteinExistence type="predicted"/>